<dbReference type="eggNOG" id="ENOG502QPZ1">
    <property type="taxonomic scope" value="Eukaryota"/>
</dbReference>
<accession>R8BXQ1</accession>
<dbReference type="Gene3D" id="2.120.10.30">
    <property type="entry name" value="TolB, C-terminal domain"/>
    <property type="match status" value="1"/>
</dbReference>
<dbReference type="EMBL" id="KB932806">
    <property type="protein sequence ID" value="EOO04059.1"/>
    <property type="molecule type" value="Genomic_DNA"/>
</dbReference>
<evidence type="ECO:0000259" key="2">
    <source>
        <dbReference type="Pfam" id="PF22807"/>
    </source>
</evidence>
<evidence type="ECO:0000313" key="4">
    <source>
        <dbReference type="Proteomes" id="UP000014074"/>
    </source>
</evidence>
<dbReference type="KEGG" id="tmn:UCRPA7_418"/>
<feature type="domain" description="Pyrroloquinoline quinone-dependent pyranose dehydrogenase beta-propeller" evidence="2">
    <location>
        <begin position="39"/>
        <end position="431"/>
    </location>
</feature>
<dbReference type="InterPro" id="IPR011041">
    <property type="entry name" value="Quinoprot_gluc/sorb_DH_b-prop"/>
</dbReference>
<protein>
    <submittedName>
        <fullName evidence="3">Putative glucose sorbosone dehydrogenase protein</fullName>
    </submittedName>
</protein>
<dbReference type="SUPFAM" id="SSF50952">
    <property type="entry name" value="Soluble quinoprotein glucose dehydrogenase"/>
    <property type="match status" value="1"/>
</dbReference>
<evidence type="ECO:0000313" key="3">
    <source>
        <dbReference type="EMBL" id="EOO04059.1"/>
    </source>
</evidence>
<dbReference type="HOGENOM" id="CLU_039534_1_1_1"/>
<keyword evidence="1" id="KW-0732">Signal</keyword>
<organism evidence="3 4">
    <name type="scientific">Phaeoacremonium minimum (strain UCR-PA7)</name>
    <name type="common">Esca disease fungus</name>
    <name type="synonym">Togninia minima</name>
    <dbReference type="NCBI Taxonomy" id="1286976"/>
    <lineage>
        <taxon>Eukaryota</taxon>
        <taxon>Fungi</taxon>
        <taxon>Dikarya</taxon>
        <taxon>Ascomycota</taxon>
        <taxon>Pezizomycotina</taxon>
        <taxon>Sordariomycetes</taxon>
        <taxon>Sordariomycetidae</taxon>
        <taxon>Togniniales</taxon>
        <taxon>Togniniaceae</taxon>
        <taxon>Phaeoacremonium</taxon>
    </lineage>
</organism>
<dbReference type="AlphaFoldDB" id="R8BXQ1"/>
<feature type="chain" id="PRO_5004452374" evidence="1">
    <location>
        <begin position="26"/>
        <end position="481"/>
    </location>
</feature>
<gene>
    <name evidence="3" type="ORF">UCRPA7_418</name>
</gene>
<dbReference type="InterPro" id="IPR054539">
    <property type="entry name" value="Beta-prop_PDH"/>
</dbReference>
<keyword evidence="4" id="KW-1185">Reference proteome</keyword>
<reference evidence="4" key="1">
    <citation type="journal article" date="2013" name="Genome Announc.">
        <title>Draft genome sequence of the ascomycete Phaeoacremonium aleophilum strain UCR-PA7, a causal agent of the esca disease complex in grapevines.</title>
        <authorList>
            <person name="Blanco-Ulate B."/>
            <person name="Rolshausen P."/>
            <person name="Cantu D."/>
        </authorList>
    </citation>
    <scope>NUCLEOTIDE SEQUENCE [LARGE SCALE GENOMIC DNA]</scope>
    <source>
        <strain evidence="4">UCR-PA7</strain>
    </source>
</reference>
<dbReference type="GeneID" id="19324603"/>
<dbReference type="Proteomes" id="UP000014074">
    <property type="component" value="Unassembled WGS sequence"/>
</dbReference>
<evidence type="ECO:0000256" key="1">
    <source>
        <dbReference type="SAM" id="SignalP"/>
    </source>
</evidence>
<dbReference type="PANTHER" id="PTHR19328">
    <property type="entry name" value="HEDGEHOG-INTERACTING PROTEIN"/>
    <property type="match status" value="1"/>
</dbReference>
<dbReference type="Pfam" id="PF22807">
    <property type="entry name" value="TrAA12"/>
    <property type="match status" value="1"/>
</dbReference>
<dbReference type="RefSeq" id="XP_007911205.1">
    <property type="nucleotide sequence ID" value="XM_007913014.1"/>
</dbReference>
<dbReference type="OrthoDB" id="507128at2759"/>
<sequence length="481" mass="50534">MKSNRAVNTAVAAAVFCSSACLAEATQCQTILAPTYTPPSVASGWTAQLIASGLKKPRSIQFDTAGALLVADAGVGIRRITFTDNGGTCLAVNQNQLLVNQTTLNHGLAVSSDGRYIYASSAEAVFAWGYDAKSGTVSNNPQTIVNNMANNDLVTRTLVTSKVQPGMLIVSRGSGDNYDVDALNIASGLGQIRAFDLSNVTSSSDPYDFDSTGRLLGWGLRNAVGVAEHPKTGGIYSLENSIDGATRDGVDIHENNPGEELNFHGYLNSTTTHQGGNYGYPRCYAVWDASSMPDATDLSVGEQFSMTTNSTLNDTTCADDFVAPRLTFPAHQAPLDIKFNDDGTTAYITFHGSIDKTNPVGYRISAVAFDAATGEPVDASDSTTALSDIISNPDLTSCPSACFRPVGLAWDSQGRLFMSSDSTGEIYVLTRSTATTSGTASGTIVTPTATASAKNSASSMWSRDVSMVGLAVLVGTWLTIF</sequence>
<dbReference type="InterPro" id="IPR011042">
    <property type="entry name" value="6-blade_b-propeller_TolB-like"/>
</dbReference>
<name>R8BXQ1_PHAM7</name>
<feature type="signal peptide" evidence="1">
    <location>
        <begin position="1"/>
        <end position="25"/>
    </location>
</feature>
<proteinExistence type="predicted"/>
<dbReference type="PANTHER" id="PTHR19328:SF53">
    <property type="entry name" value="MEMBRANE PROTEIN"/>
    <property type="match status" value="1"/>
</dbReference>